<evidence type="ECO:0000256" key="1">
    <source>
        <dbReference type="SAM" id="SignalP"/>
    </source>
</evidence>
<dbReference type="InParanoid" id="A0A4R6QKV2"/>
<accession>A0A4R6QKV2</accession>
<keyword evidence="1" id="KW-0732">Signal</keyword>
<evidence type="ECO:0000313" key="2">
    <source>
        <dbReference type="EMBL" id="TDP64023.1"/>
    </source>
</evidence>
<gene>
    <name evidence="2" type="ORF">DES47_104307</name>
</gene>
<protein>
    <submittedName>
        <fullName evidence="2">Putative secreted protein with PEP-CTERM sorting signal</fullName>
    </submittedName>
</protein>
<organism evidence="2 3">
    <name type="scientific">Roseateles toxinivorans</name>
    <dbReference type="NCBI Taxonomy" id="270368"/>
    <lineage>
        <taxon>Bacteria</taxon>
        <taxon>Pseudomonadati</taxon>
        <taxon>Pseudomonadota</taxon>
        <taxon>Betaproteobacteria</taxon>
        <taxon>Burkholderiales</taxon>
        <taxon>Sphaerotilaceae</taxon>
        <taxon>Roseateles</taxon>
    </lineage>
</organism>
<dbReference type="EMBL" id="SNXS01000004">
    <property type="protein sequence ID" value="TDP64023.1"/>
    <property type="molecule type" value="Genomic_DNA"/>
</dbReference>
<evidence type="ECO:0000313" key="3">
    <source>
        <dbReference type="Proteomes" id="UP000295361"/>
    </source>
</evidence>
<dbReference type="PROSITE" id="PS51257">
    <property type="entry name" value="PROKAR_LIPOPROTEIN"/>
    <property type="match status" value="1"/>
</dbReference>
<name>A0A4R6QKV2_9BURK</name>
<dbReference type="Proteomes" id="UP000295361">
    <property type="component" value="Unassembled WGS sequence"/>
</dbReference>
<dbReference type="InterPro" id="IPR013424">
    <property type="entry name" value="Ice-binding_C"/>
</dbReference>
<proteinExistence type="predicted"/>
<feature type="signal peptide" evidence="1">
    <location>
        <begin position="1"/>
        <end position="24"/>
    </location>
</feature>
<comment type="caution">
    <text evidence="2">The sequence shown here is derived from an EMBL/GenBank/DDBJ whole genome shotgun (WGS) entry which is preliminary data.</text>
</comment>
<keyword evidence="3" id="KW-1185">Reference proteome</keyword>
<sequence>MKHPLLTLAGALTAACIAHAPAHATTYLFSQGGYAGGATISGSFAGEDLDADGWLYGYEITDFSLSFSGNYAVPAFSHGLSDLNGLEYRIGASQIGGDVPGGMASNFGGFVGTLLPPGKNANSVLGYQFTSLQWPTYSIAGEVADIDLGISSRTHELIAVTAVPEPASQSLLLVGLIGIGGLVRRRMRADRL</sequence>
<feature type="chain" id="PRO_5020781426" evidence="1">
    <location>
        <begin position="25"/>
        <end position="192"/>
    </location>
</feature>
<dbReference type="RefSeq" id="WP_166652037.1">
    <property type="nucleotide sequence ID" value="NZ_SNXS01000004.1"/>
</dbReference>
<dbReference type="NCBIfam" id="TIGR02595">
    <property type="entry name" value="PEP_CTERM"/>
    <property type="match status" value="1"/>
</dbReference>
<reference evidence="2 3" key="1">
    <citation type="submission" date="2019-03" db="EMBL/GenBank/DDBJ databases">
        <title>Genomic Encyclopedia of Type Strains, Phase IV (KMG-IV): sequencing the most valuable type-strain genomes for metagenomic binning, comparative biology and taxonomic classification.</title>
        <authorList>
            <person name="Goeker M."/>
        </authorList>
    </citation>
    <scope>NUCLEOTIDE SEQUENCE [LARGE SCALE GENOMIC DNA]</scope>
    <source>
        <strain evidence="2 3">DSM 16998</strain>
    </source>
</reference>
<dbReference type="AlphaFoldDB" id="A0A4R6QKV2"/>